<name>A0A7Z0M5U1_9STRE</name>
<evidence type="ECO:0000259" key="3">
    <source>
        <dbReference type="Pfam" id="PF18813"/>
    </source>
</evidence>
<evidence type="ECO:0000259" key="4">
    <source>
        <dbReference type="Pfam" id="PF18840"/>
    </source>
</evidence>
<dbReference type="Proteomes" id="UP000589521">
    <property type="component" value="Unassembled WGS sequence"/>
</dbReference>
<dbReference type="GO" id="GO:0003677">
    <property type="term" value="F:DNA binding"/>
    <property type="evidence" value="ECO:0007669"/>
    <property type="project" value="InterPro"/>
</dbReference>
<dbReference type="RefSeq" id="WP_179924825.1">
    <property type="nucleotide sequence ID" value="NZ_JACBXX010000066.1"/>
</dbReference>
<accession>A0A7Z0M5U1</accession>
<evidence type="ECO:0000313" key="5">
    <source>
        <dbReference type="EMBL" id="NYS96000.1"/>
    </source>
</evidence>
<dbReference type="InterPro" id="IPR036977">
    <property type="entry name" value="DNA_primase_Znf_CHC2"/>
</dbReference>
<feature type="domain" description="Large polyvalent protein associated" evidence="4">
    <location>
        <begin position="1583"/>
        <end position="1700"/>
    </location>
</feature>
<dbReference type="SUPFAM" id="SSF57783">
    <property type="entry name" value="Zinc beta-ribbon"/>
    <property type="match status" value="1"/>
</dbReference>
<evidence type="ECO:0000256" key="2">
    <source>
        <dbReference type="SAM" id="MobiDB-lite"/>
    </source>
</evidence>
<dbReference type="GO" id="GO:0008270">
    <property type="term" value="F:zinc ion binding"/>
    <property type="evidence" value="ECO:0007669"/>
    <property type="project" value="InterPro"/>
</dbReference>
<sequence>MNHQGKSRRERIEYARSRSILDVARDLGMELFRSGKDYRWKEHDSLVINPDKNLWNWFSREGEGGDVIALVESMKKVNFNQAIDFLNDRQFKDFQLTESRQEAFHYYLESYEKPLIEGRQFLKEQRGLSDETIDFFLKQGVLSQANAKLDAFWDEPAKRLGGQSLPEPVIVFKSLSSSKELVGASLQGIEENWDKWSKHGYAKVILKNSDSLTGFHVDIGQPQRLVFAESPIDLMSYYQLKREDLADVRLVSMNGLKESTISYHLAQLEAELSGRPLHWTKKELEKALDAALARGYFADGKNQDKITLAVDHDEAGRNFVSSLQKKGVAVTVDLPPMMEEGQLKSDWNDALKKQSEKQEEVSQDVDVQSEVDALIQSITQEDSAYYLWQDEELLGLGADDAILEKFYGLLEDQRYEIDGVPVYVEESANDGATGYLSLDGSVLDGDGIRDYLAEQNFSEQRSVEFLTKLGDQLPEIWEEVLEHYNQAAEKIMEKYKLGEQQDPSISQVKTYDEVKQENKQLAKRIEERIKAGELAISFDTDVYLYDVFAKLGNSHPTKYINDKRLEILTPLQPILESIDENTINLYKEKGTMEQDSLYQALKPHQRALSVDISTRFIGELAIAAYNTNRQVESLSGDHFGHYYDAQTLNSLSQSIERMLEYPLIELGTKDFNNGFVTIPNVFYHYLAEQEGDLVLSRSDLDLLLARIEEQPLQVVDDIREEGLVAPKAQEKALEMNPEPGQVLAPEVIKMDSARYSIYQDYSVFLKEGVVYLGKHDNYQGSQGYDNRDQSLIQVSDNKKMWSLLSEDGWVYPVETMVKMGTFTESDIQEFEDLKSGLLKDLILPPITQYSVQIQSTTHPDFTKEKIDEAYVSLHPNLEEWGLVPYREFMTELYTANQTSSEESFSIEFNILAKYPHENIQLKHIHYEIGQETESLGERLGWRIEQPILYQLDQEAFNDVKEQIQAHQEKVDELIQDIVSLDEKDFYLGHDSELYDKGASSAEIEVLHGLVPAIESKGDLFSLSIEESDHVGVSGFLALNGDPLNESNIHNHLDRLDLKLEHQLAFLEDLKEAVSSIWNEAKTAYEKVFDEVVAMYSLEKTAADYFVRFEFSEHDFNYQSGEIIPYEAFAKDLYNKYHFSPQGYYKTYFEVLDVNQESISGQMRIDIGSDWESIGFYLSEDNPHKSALLEKDEFVMKSLDEEIKVAEQKEKSPEKTQEILDDRASVGEGSLQLEAEGSTKPVAETATFEQTVTSHPTSPYPYLHFNTNFEPVQRRKSKYHPINPEDLKRMNQYSPSIQRTAQWYLDELSGSHINYFYSDKGEMNILDVSFKQENFLHLTGIRPIDSVKQASDFVVDFAQGYGNYNQMLVSNNLKDKLQVLPMLEDILDPTSFVLDNLEEVRTAKRLNLSEAIKSKDEDFLLLFKDIGDELVPASLMKIKGEIKADLDNTDEKIILGVFRNRDGIIEQLSINEEYVKDGGQEMLSILQNKQYEETTDLDKNQEQPLSISAEEFTPVLDTAYNLGDVRNLGIEPLEKFQAAWERYYELSDAHEGDFTAVVEAADQLGLVNKESAFYRDWSQDRIYEESYHVQIQWFERWPDSPQLPFNEIDRVDYQSFAEVLYEQNKAFYERNKESAEIANETGNQDAYIPYTKIKFDVYAPGGKLIKEGVCYNIGDEIEPISRLLGMGYRRLEGYEALAKMDEEIFNQLENRVTVAENDSQVEEESYALRRSRAKLERLKKERDEAIGAAMDHQKLTNGQPMNDKRGGQSFLKKQGQKEDKVFALLDEIKKQEEKVASLEDKERWKKQGLNRRGTGLDISVENIPLIEAEIAKAEKGEGSYSPQTIKRYKAELVKLKAMQEKMDNVTIHPKVQELIDAGKLSQWKKQPTIYFVKGLRKVAVELTDDGQLQLPSSGKFHPKTEKDKDAVQELLSSVSQEKEEEKELESLPDPSQLKEKEEQQSDSVFVEEGQDPLQAEKVDYSQISAHELSEVAFQKIREFSQSPEALKEYLDFMSRFPQLSPRNAALIQAQWPGANAVATYKQWQGMGERLGITPEDVIKTKATYKNKKTGEVNEVVLHNLSVKVGEKAQITLFRPIMVDMIPVLDEQGRQLKNDKGNPQYKKLSQATPQEKALIKEGKLPVRQFQQRDPETGYPRYTTYKVFELSQTTLKPEAYPKAMPNRHYDFNLDQVRTKEVLSGLCDYSKKIGVPIVEDDAQILGNAKGGFDRASQTILLNKRNTPGEMIGTTIHELAHATLHNPKFTDLYRESIGMVQMELEAEMTSYLVSNHFGLDTSEAAISYMAIWTKNLSSLTDQELTQSMKRIHQTTARIVQCVEQHTKPYSLAQQIKEQRTLFQEKKKGLNP</sequence>
<feature type="domain" description="Phage-Barnase-EndoU-ColicinE5/D-RelE like nuclease 4" evidence="3">
    <location>
        <begin position="1296"/>
        <end position="1472"/>
    </location>
</feature>
<feature type="coiled-coil region" evidence="1">
    <location>
        <begin position="1690"/>
        <end position="1754"/>
    </location>
</feature>
<dbReference type="Pfam" id="PF18813">
    <property type="entry name" value="PBECR4"/>
    <property type="match status" value="1"/>
</dbReference>
<comment type="caution">
    <text evidence="5">The sequence shown here is derived from an EMBL/GenBank/DDBJ whole genome shotgun (WGS) entry which is preliminary data.</text>
</comment>
<protein>
    <submittedName>
        <fullName evidence="5">Toprim domain-containing protein</fullName>
    </submittedName>
</protein>
<keyword evidence="1" id="KW-0175">Coiled coil</keyword>
<dbReference type="Gene3D" id="3.90.580.10">
    <property type="entry name" value="Zinc finger, CHC2-type domain"/>
    <property type="match status" value="1"/>
</dbReference>
<proteinExistence type="predicted"/>
<feature type="coiled-coil region" evidence="1">
    <location>
        <begin position="956"/>
        <end position="983"/>
    </location>
</feature>
<dbReference type="GO" id="GO:0006260">
    <property type="term" value="P:DNA replication"/>
    <property type="evidence" value="ECO:0007669"/>
    <property type="project" value="InterPro"/>
</dbReference>
<feature type="region of interest" description="Disordered" evidence="2">
    <location>
        <begin position="1933"/>
        <end position="1969"/>
    </location>
</feature>
<dbReference type="InterPro" id="IPR041045">
    <property type="entry name" value="LPD25"/>
</dbReference>
<evidence type="ECO:0000313" key="6">
    <source>
        <dbReference type="Proteomes" id="UP000589521"/>
    </source>
</evidence>
<reference evidence="5 6" key="1">
    <citation type="submission" date="2020-07" db="EMBL/GenBank/DDBJ databases">
        <title>MOT database genomes.</title>
        <authorList>
            <person name="Joseph S."/>
            <person name="Aduse-Opoku J."/>
            <person name="Hashim A."/>
            <person name="Wade W."/>
            <person name="Curtis M."/>
        </authorList>
    </citation>
    <scope>NUCLEOTIDE SEQUENCE [LARGE SCALE GENOMIC DNA]</scope>
    <source>
        <strain evidence="5 6">STR</strain>
    </source>
</reference>
<feature type="compositionally biased region" description="Basic and acidic residues" evidence="2">
    <location>
        <begin position="1935"/>
        <end position="1944"/>
    </location>
</feature>
<gene>
    <name evidence="5" type="ORF">HZY94_02095</name>
</gene>
<dbReference type="EMBL" id="JACBXX010000066">
    <property type="protein sequence ID" value="NYS96000.1"/>
    <property type="molecule type" value="Genomic_DNA"/>
</dbReference>
<dbReference type="Gene3D" id="3.40.1360.10">
    <property type="match status" value="1"/>
</dbReference>
<organism evidence="5 6">
    <name type="scientific">Streptococcus danieliae</name>
    <dbReference type="NCBI Taxonomy" id="747656"/>
    <lineage>
        <taxon>Bacteria</taxon>
        <taxon>Bacillati</taxon>
        <taxon>Bacillota</taxon>
        <taxon>Bacilli</taxon>
        <taxon>Lactobacillales</taxon>
        <taxon>Streptococcaceae</taxon>
        <taxon>Streptococcus</taxon>
    </lineage>
</organism>
<dbReference type="Pfam" id="PF18840">
    <property type="entry name" value="LPD25"/>
    <property type="match status" value="1"/>
</dbReference>
<evidence type="ECO:0000256" key="1">
    <source>
        <dbReference type="SAM" id="Coils"/>
    </source>
</evidence>
<dbReference type="InterPro" id="IPR041420">
    <property type="entry name" value="PBECR4"/>
</dbReference>